<organism evidence="1 2">
    <name type="scientific">Halostagnicola larsenii XH-48</name>
    <dbReference type="NCBI Taxonomy" id="797299"/>
    <lineage>
        <taxon>Archaea</taxon>
        <taxon>Methanobacteriati</taxon>
        <taxon>Methanobacteriota</taxon>
        <taxon>Stenosarchaea group</taxon>
        <taxon>Halobacteria</taxon>
        <taxon>Halobacteriales</taxon>
        <taxon>Natrialbaceae</taxon>
        <taxon>Halostagnicola</taxon>
    </lineage>
</organism>
<keyword evidence="1" id="KW-0614">Plasmid</keyword>
<dbReference type="EMBL" id="CP007056">
    <property type="protein sequence ID" value="AHG01557.1"/>
    <property type="molecule type" value="Genomic_DNA"/>
</dbReference>
<proteinExistence type="predicted"/>
<evidence type="ECO:0000313" key="1">
    <source>
        <dbReference type="EMBL" id="AHG01557.1"/>
    </source>
</evidence>
<dbReference type="AlphaFoldDB" id="W0JW50"/>
<geneLocation type="plasmid" evidence="1">
    <name>unnamed</name>
</geneLocation>
<accession>W0JW50</accession>
<keyword evidence="2" id="KW-1185">Reference proteome</keyword>
<sequence>MIRIHSQLTPLDIEPSAFGVAKPIAETDL</sequence>
<protein>
    <submittedName>
        <fullName evidence="1">Uncharacterized protein</fullName>
    </submittedName>
</protein>
<dbReference type="HOGENOM" id="CLU_3408338_0_0_2"/>
<evidence type="ECO:0000313" key="2">
    <source>
        <dbReference type="Proteomes" id="UP000019024"/>
    </source>
</evidence>
<name>W0JW50_9EURY</name>
<reference evidence="1 2" key="1">
    <citation type="submission" date="2014-01" db="EMBL/GenBank/DDBJ databases">
        <authorList>
            <consortium name="DOE Joint Genome Institute"/>
            <person name="Anderson I."/>
            <person name="Huntemann M."/>
            <person name="Han J."/>
            <person name="Chen A."/>
            <person name="Kyrpides N."/>
            <person name="Mavromatis K."/>
            <person name="Markowitz V."/>
            <person name="Palaniappan K."/>
            <person name="Ivanova N."/>
            <person name="Schaumberg A."/>
            <person name="Pati A."/>
            <person name="Liolios K."/>
            <person name="Nordberg H.P."/>
            <person name="Cantor M.N."/>
            <person name="Hua S.X."/>
            <person name="Woyke T."/>
        </authorList>
    </citation>
    <scope>NUCLEOTIDE SEQUENCE [LARGE SCALE GENOMIC DNA]</scope>
    <source>
        <strain evidence="1 2">XH-48</strain>
        <plasmid evidence="2">1</plasmid>
    </source>
</reference>
<dbReference type="KEGG" id="hlr:HALLA_03950"/>
<gene>
    <name evidence="1" type="ORF">HALLA_03950</name>
</gene>
<dbReference type="Proteomes" id="UP000019024">
    <property type="component" value="Plasmid unnamed"/>
</dbReference>